<dbReference type="SUPFAM" id="SSF56425">
    <property type="entry name" value="Succinate dehydrogenase/fumarate reductase flavoprotein, catalytic domain"/>
    <property type="match status" value="1"/>
</dbReference>
<keyword evidence="7" id="KW-0274">FAD</keyword>
<dbReference type="Pfam" id="PF00890">
    <property type="entry name" value="FAD_binding_2"/>
    <property type="match status" value="1"/>
</dbReference>
<evidence type="ECO:0000256" key="5">
    <source>
        <dbReference type="ARBA" id="ARBA00022448"/>
    </source>
</evidence>
<dbReference type="PRINTS" id="PR00411">
    <property type="entry name" value="PNDRDTASEI"/>
</dbReference>
<dbReference type="PANTHER" id="PTHR11632:SF51">
    <property type="entry name" value="SUCCINATE DEHYDROGENASE [UBIQUINONE] FLAVOPROTEIN SUBUNIT, MITOCHONDRIAL"/>
    <property type="match status" value="1"/>
</dbReference>
<dbReference type="KEGG" id="pyr:P186_0717"/>
<evidence type="ECO:0000313" key="14">
    <source>
        <dbReference type="EMBL" id="AET32167.1"/>
    </source>
</evidence>
<dbReference type="Pfam" id="PF02910">
    <property type="entry name" value="Succ_DH_flav_C"/>
    <property type="match status" value="1"/>
</dbReference>
<keyword evidence="10" id="KW-0472">Membrane</keyword>
<dbReference type="GO" id="GO:0022900">
    <property type="term" value="P:electron transport chain"/>
    <property type="evidence" value="ECO:0007669"/>
    <property type="project" value="InterPro"/>
</dbReference>
<dbReference type="EMBL" id="CP003098">
    <property type="protein sequence ID" value="AET32167.1"/>
    <property type="molecule type" value="Genomic_DNA"/>
</dbReference>
<dbReference type="FunFam" id="3.90.700.10:FF:000003">
    <property type="entry name" value="Fumarate reductase flavoprotein subunit"/>
    <property type="match status" value="1"/>
</dbReference>
<dbReference type="Gene3D" id="3.90.700.10">
    <property type="entry name" value="Succinate dehydrogenase/fumarate reductase flavoprotein, catalytic domain"/>
    <property type="match status" value="1"/>
</dbReference>
<dbReference type="InterPro" id="IPR003953">
    <property type="entry name" value="FAD-dep_OxRdtase_2_FAD-bd"/>
</dbReference>
<comment type="subcellular location">
    <subcellularLocation>
        <location evidence="2">Membrane</location>
        <topology evidence="2">Peripheral membrane protein</topology>
    </subcellularLocation>
</comment>
<evidence type="ECO:0000259" key="12">
    <source>
        <dbReference type="Pfam" id="PF00890"/>
    </source>
</evidence>
<dbReference type="Proteomes" id="UP000005867">
    <property type="component" value="Chromosome"/>
</dbReference>
<sequence>MEVLKYDVVVVGSGLAGLRAAAAAAAAGVEVAVLTKVSGPRSHSISAEGGMAAVVDPAKTGDSPELHAYDTVKGGDYLVDQEVAVQFAYEAPREVKFLESIGVPWNRDPDGSYSLRLFGGMSKPRTLFVKDKTGFYIMTALYKYVKGLPNVHLYEEHFVTRIVVRNGVFLGFVAYDMRRGELKGFAAKAGVLAAGGGGRMFRTTTMGYLNTGEVYGYALRAGAALRDMEFVQFHPTALVPSGILISEAARAEGGYLVNRLGERFMKRYAPEKMELAPRDVVSRAIYTECAQGRGFTHESGLCYVGLDVRHIDEKRLKERLPQLLELSKTYAGVDPTRDLIPVRPAAHYFMGGVYTDAQGRVLAADGRWIRGLWAAGEVASVGLHGANRLGSNSLSECAVWGKLAGEAAAQYAKSTPSTPSGVLTEEVKREEERVYGLVKRERGGETPSSIARELQNIMDEAAGVVRHGSELSKALGRLSALQKRLADIRISDGGLVYNMELREVLELDGAVLAAQTILTGALLRQESRGSHYRLDYPQREDKSWLRHTLYYLYGGSLLVAKREVNITRWMPEVRRY</sequence>
<dbReference type="OrthoDB" id="23539at2157"/>
<protein>
    <recommendedName>
        <fullName evidence="4">succinate dehydrogenase</fullName>
        <ecNumber evidence="4">1.3.5.1</ecNumber>
    </recommendedName>
</protein>
<dbReference type="InterPro" id="IPR014006">
    <property type="entry name" value="Succ_Dhase_FrdA_Gneg"/>
</dbReference>
<dbReference type="BioCyc" id="PSP1104324:GJSN-705-MONOMER"/>
<evidence type="ECO:0000256" key="3">
    <source>
        <dbReference type="ARBA" id="ARBA00008040"/>
    </source>
</evidence>
<dbReference type="NCBIfam" id="TIGR01812">
    <property type="entry name" value="sdhA_frdA_Gneg"/>
    <property type="match status" value="1"/>
</dbReference>
<dbReference type="STRING" id="1104324.P186_0717"/>
<evidence type="ECO:0000313" key="15">
    <source>
        <dbReference type="Proteomes" id="UP000005867"/>
    </source>
</evidence>
<dbReference type="Gene3D" id="3.50.50.60">
    <property type="entry name" value="FAD/NAD(P)-binding domain"/>
    <property type="match status" value="1"/>
</dbReference>
<dbReference type="SUPFAM" id="SSF51905">
    <property type="entry name" value="FAD/NAD(P)-binding domain"/>
    <property type="match status" value="1"/>
</dbReference>
<evidence type="ECO:0000256" key="2">
    <source>
        <dbReference type="ARBA" id="ARBA00004170"/>
    </source>
</evidence>
<evidence type="ECO:0000256" key="11">
    <source>
        <dbReference type="PIRSR" id="PIRSR000171-1"/>
    </source>
</evidence>
<dbReference type="AlphaFoldDB" id="G7VI75"/>
<dbReference type="InterPro" id="IPR030664">
    <property type="entry name" value="SdhA/FrdA/AprA"/>
</dbReference>
<keyword evidence="9" id="KW-0560">Oxidoreductase</keyword>
<dbReference type="InterPro" id="IPR037099">
    <property type="entry name" value="Fum_R/Succ_DH_flav-like_C_sf"/>
</dbReference>
<feature type="domain" description="FAD-dependent oxidoreductase 2 FAD-binding" evidence="12">
    <location>
        <begin position="7"/>
        <end position="394"/>
    </location>
</feature>
<dbReference type="GO" id="GO:0050660">
    <property type="term" value="F:flavin adenine dinucleotide binding"/>
    <property type="evidence" value="ECO:0007669"/>
    <property type="project" value="InterPro"/>
</dbReference>
<reference evidence="14 15" key="1">
    <citation type="journal article" date="2012" name="J. Bacteriol.">
        <title>Complete genome sequence of strain 1860, a crenarchaeon of the genus pyrobaculum able to grow with various electron acceptors.</title>
        <authorList>
            <person name="Mardanov A.V."/>
            <person name="Gumerov V.M."/>
            <person name="Slobodkina G.B."/>
            <person name="Beletsky A.V."/>
            <person name="Bonch-Osmolovskaya E.A."/>
            <person name="Ravin N.V."/>
            <person name="Skryabin K.G."/>
        </authorList>
    </citation>
    <scope>NUCLEOTIDE SEQUENCE [LARGE SCALE GENOMIC DNA]</scope>
    <source>
        <strain evidence="14 15">1860</strain>
    </source>
</reference>
<keyword evidence="15" id="KW-1185">Reference proteome</keyword>
<feature type="active site" description="Proton acceptor" evidence="11">
    <location>
        <position position="278"/>
    </location>
</feature>
<name>G7VI75_9CREN</name>
<dbReference type="PANTHER" id="PTHR11632">
    <property type="entry name" value="SUCCINATE DEHYDROGENASE 2 FLAVOPROTEIN SUBUNIT"/>
    <property type="match status" value="1"/>
</dbReference>
<proteinExistence type="inferred from homology"/>
<evidence type="ECO:0000256" key="1">
    <source>
        <dbReference type="ARBA" id="ARBA00001974"/>
    </source>
</evidence>
<evidence type="ECO:0000256" key="10">
    <source>
        <dbReference type="ARBA" id="ARBA00023136"/>
    </source>
</evidence>
<dbReference type="EC" id="1.3.5.1" evidence="4"/>
<dbReference type="PROSITE" id="PS00504">
    <property type="entry name" value="FRD_SDH_FAD_BINDING"/>
    <property type="match status" value="1"/>
</dbReference>
<comment type="cofactor">
    <cofactor evidence="1">
        <name>FAD</name>
        <dbReference type="ChEBI" id="CHEBI:57692"/>
    </cofactor>
</comment>
<dbReference type="RefSeq" id="WP_014287995.1">
    <property type="nucleotide sequence ID" value="NC_016645.1"/>
</dbReference>
<organism evidence="14 15">
    <name type="scientific">Pyrobaculum ferrireducens</name>
    <dbReference type="NCBI Taxonomy" id="1104324"/>
    <lineage>
        <taxon>Archaea</taxon>
        <taxon>Thermoproteota</taxon>
        <taxon>Thermoprotei</taxon>
        <taxon>Thermoproteales</taxon>
        <taxon>Thermoproteaceae</taxon>
        <taxon>Pyrobaculum</taxon>
    </lineage>
</organism>
<dbReference type="Gene3D" id="1.20.58.100">
    <property type="entry name" value="Fumarate reductase/succinate dehydrogenase flavoprotein-like, C-terminal domain"/>
    <property type="match status" value="1"/>
</dbReference>
<dbReference type="HOGENOM" id="CLU_014312_6_2_2"/>
<evidence type="ECO:0000256" key="9">
    <source>
        <dbReference type="ARBA" id="ARBA00023002"/>
    </source>
</evidence>
<dbReference type="GO" id="GO:0016020">
    <property type="term" value="C:membrane"/>
    <property type="evidence" value="ECO:0007669"/>
    <property type="project" value="UniProtKB-SubCell"/>
</dbReference>
<keyword evidence="6" id="KW-0285">Flavoprotein</keyword>
<gene>
    <name evidence="14" type="ORF">P186_0717</name>
</gene>
<evidence type="ECO:0000256" key="4">
    <source>
        <dbReference type="ARBA" id="ARBA00012792"/>
    </source>
</evidence>
<dbReference type="NCBIfam" id="NF004724">
    <property type="entry name" value="PRK06069.1"/>
    <property type="match status" value="1"/>
</dbReference>
<evidence type="ECO:0000256" key="8">
    <source>
        <dbReference type="ARBA" id="ARBA00022982"/>
    </source>
</evidence>
<dbReference type="eggNOG" id="arCOG00571">
    <property type="taxonomic scope" value="Archaea"/>
</dbReference>
<evidence type="ECO:0000256" key="7">
    <source>
        <dbReference type="ARBA" id="ARBA00022827"/>
    </source>
</evidence>
<dbReference type="SUPFAM" id="SSF46977">
    <property type="entry name" value="Succinate dehydrogenase/fumarate reductase flavoprotein C-terminal domain"/>
    <property type="match status" value="1"/>
</dbReference>
<dbReference type="InterPro" id="IPR036188">
    <property type="entry name" value="FAD/NAD-bd_sf"/>
</dbReference>
<dbReference type="InterPro" id="IPR003952">
    <property type="entry name" value="FRD_SDH_FAD_BS"/>
</dbReference>
<evidence type="ECO:0000256" key="6">
    <source>
        <dbReference type="ARBA" id="ARBA00022630"/>
    </source>
</evidence>
<dbReference type="InterPro" id="IPR027477">
    <property type="entry name" value="Succ_DH/fumarate_Rdtase_cat_sf"/>
</dbReference>
<accession>G7VI75</accession>
<comment type="similarity">
    <text evidence="3">Belongs to the FAD-dependent oxidoreductase 2 family. FRD/SDH subfamily.</text>
</comment>
<dbReference type="GO" id="GO:0008177">
    <property type="term" value="F:succinate dehydrogenase (quinone) activity"/>
    <property type="evidence" value="ECO:0007669"/>
    <property type="project" value="UniProtKB-EC"/>
</dbReference>
<keyword evidence="5" id="KW-0813">Transport</keyword>
<evidence type="ECO:0000259" key="13">
    <source>
        <dbReference type="Pfam" id="PF02910"/>
    </source>
</evidence>
<dbReference type="PIRSF" id="PIRSF000171">
    <property type="entry name" value="SDHA_APRA_LASPO"/>
    <property type="match status" value="1"/>
</dbReference>
<dbReference type="InterPro" id="IPR015939">
    <property type="entry name" value="Fum_Rdtase/Succ_DH_flav-like_C"/>
</dbReference>
<dbReference type="GeneID" id="11594981"/>
<keyword evidence="8" id="KW-0249">Electron transport</keyword>
<feature type="domain" description="Fumarate reductase/succinate dehydrogenase flavoprotein-like C-terminal" evidence="13">
    <location>
        <begin position="452"/>
        <end position="576"/>
    </location>
</feature>